<evidence type="ECO:0000313" key="1">
    <source>
        <dbReference type="EMBL" id="CAG6747612.1"/>
    </source>
</evidence>
<sequence>MNIFKDIKLADFKVKAPHTEKIPRKITKAGRLQHNSNVETEIQRFPEERLVNPEDLNKHLELEEVAAYAKNKDKSPENVNVEIETNDEPLEIEIEDEETSTFPKFEGT</sequence>
<organism evidence="1">
    <name type="scientific">Cacopsylla melanoneura</name>
    <dbReference type="NCBI Taxonomy" id="428564"/>
    <lineage>
        <taxon>Eukaryota</taxon>
        <taxon>Metazoa</taxon>
        <taxon>Ecdysozoa</taxon>
        <taxon>Arthropoda</taxon>
        <taxon>Hexapoda</taxon>
        <taxon>Insecta</taxon>
        <taxon>Pterygota</taxon>
        <taxon>Neoptera</taxon>
        <taxon>Paraneoptera</taxon>
        <taxon>Hemiptera</taxon>
        <taxon>Sternorrhyncha</taxon>
        <taxon>Psylloidea</taxon>
        <taxon>Psyllidae</taxon>
        <taxon>Psyllinae</taxon>
        <taxon>Cacopsylla</taxon>
    </lineage>
</organism>
<accession>A0A8D9EBM2</accession>
<protein>
    <submittedName>
        <fullName evidence="1">Uncharacterized protein</fullName>
    </submittedName>
</protein>
<dbReference type="AlphaFoldDB" id="A0A8D9EBM2"/>
<proteinExistence type="predicted"/>
<reference evidence="1" key="1">
    <citation type="submission" date="2021-05" db="EMBL/GenBank/DDBJ databases">
        <authorList>
            <person name="Alioto T."/>
            <person name="Alioto T."/>
            <person name="Gomez Garrido J."/>
        </authorList>
    </citation>
    <scope>NUCLEOTIDE SEQUENCE</scope>
</reference>
<dbReference type="EMBL" id="HBUF01514984">
    <property type="protein sequence ID" value="CAG6747612.1"/>
    <property type="molecule type" value="Transcribed_RNA"/>
</dbReference>
<name>A0A8D9EBM2_9HEMI</name>